<dbReference type="SUPFAM" id="SSF159888">
    <property type="entry name" value="YdhG-like"/>
    <property type="match status" value="1"/>
</dbReference>
<dbReference type="Pfam" id="PF08818">
    <property type="entry name" value="DUF1801"/>
    <property type="match status" value="1"/>
</dbReference>
<accession>A0ABT3PZU1</accession>
<evidence type="ECO:0000313" key="3">
    <source>
        <dbReference type="Proteomes" id="UP001207337"/>
    </source>
</evidence>
<dbReference type="RefSeq" id="WP_265789947.1">
    <property type="nucleotide sequence ID" value="NZ_BAABRS010000002.1"/>
</dbReference>
<dbReference type="EMBL" id="JAJNDC010000002">
    <property type="protein sequence ID" value="MCW9713345.1"/>
    <property type="molecule type" value="Genomic_DNA"/>
</dbReference>
<protein>
    <submittedName>
        <fullName evidence="2">YdeI/OmpD-associated family protein</fullName>
    </submittedName>
</protein>
<dbReference type="Pfam" id="PF13376">
    <property type="entry name" value="OmdA"/>
    <property type="match status" value="1"/>
</dbReference>
<dbReference type="InterPro" id="IPR014922">
    <property type="entry name" value="YdhG-like"/>
</dbReference>
<gene>
    <name evidence="2" type="ORF">LQ318_10540</name>
</gene>
<evidence type="ECO:0000313" key="2">
    <source>
        <dbReference type="EMBL" id="MCW9713345.1"/>
    </source>
</evidence>
<dbReference type="InterPro" id="IPR016786">
    <property type="entry name" value="YdeI_bac"/>
</dbReference>
<comment type="caution">
    <text evidence="2">The sequence shown here is derived from an EMBL/GenBank/DDBJ whole genome shotgun (WGS) entry which is preliminary data.</text>
</comment>
<dbReference type="PIRSF" id="PIRSF021308">
    <property type="entry name" value="UCP021308"/>
    <property type="match status" value="1"/>
</dbReference>
<name>A0ABT3PZU1_9BACT</name>
<proteinExistence type="predicted"/>
<sequence>MNPKVDKYISKAQQWQEEIEQLRIICLDCGLKEELKWGKPCYSFQESNIAIIQPFKVSCALMFFKGVLLKDPEDVLEKPGEHSRIARRISFTSIQKIVEMEPILKAYIDEAIEAEKAGLEVDIEEKREPIPEEFQKKLDENPGLKTAFSNLTPGRQRGYILYFSGAKQSKTRERRIEKYIPKILDGKGLRE</sequence>
<dbReference type="Proteomes" id="UP001207337">
    <property type="component" value="Unassembled WGS sequence"/>
</dbReference>
<evidence type="ECO:0000259" key="1">
    <source>
        <dbReference type="Pfam" id="PF08818"/>
    </source>
</evidence>
<dbReference type="Gene3D" id="3.90.1150.200">
    <property type="match status" value="1"/>
</dbReference>
<feature type="domain" description="YdhG-like" evidence="1">
    <location>
        <begin position="15"/>
        <end position="112"/>
    </location>
</feature>
<reference evidence="2 3" key="1">
    <citation type="submission" date="2021-11" db="EMBL/GenBank/DDBJ databases">
        <title>Aliifidinibius sp. nov., a new bacterium isolated from saline soil.</title>
        <authorList>
            <person name="Galisteo C."/>
            <person name="De La Haba R."/>
            <person name="Sanchez-Porro C."/>
            <person name="Ventosa A."/>
        </authorList>
    </citation>
    <scope>NUCLEOTIDE SEQUENCE [LARGE SCALE GENOMIC DNA]</scope>
    <source>
        <strain evidence="2 3">KACC 190600</strain>
    </source>
</reference>
<keyword evidence="3" id="KW-1185">Reference proteome</keyword>
<organism evidence="2 3">
    <name type="scientific">Fodinibius salicampi</name>
    <dbReference type="NCBI Taxonomy" id="1920655"/>
    <lineage>
        <taxon>Bacteria</taxon>
        <taxon>Pseudomonadati</taxon>
        <taxon>Balneolota</taxon>
        <taxon>Balneolia</taxon>
        <taxon>Balneolales</taxon>
        <taxon>Balneolaceae</taxon>
        <taxon>Fodinibius</taxon>
    </lineage>
</organism>